<dbReference type="Proteomes" id="UP001483337">
    <property type="component" value="Chromosome"/>
</dbReference>
<evidence type="ECO:0000313" key="4">
    <source>
        <dbReference type="Proteomes" id="UP001483337"/>
    </source>
</evidence>
<accession>A0ABZ2UPN3</accession>
<dbReference type="SMART" id="SM00912">
    <property type="entry name" value="Haemagg_act"/>
    <property type="match status" value="1"/>
</dbReference>
<dbReference type="InterPro" id="IPR008638">
    <property type="entry name" value="FhaB/CdiA-like_TPS"/>
</dbReference>
<reference evidence="3 4" key="1">
    <citation type="submission" date="2024-04" db="EMBL/GenBank/DDBJ databases">
        <title>Okeanomitos corallinicola gen. &amp; sp. nov. (Nostocales, Cyanobacteria), a new toxic marine heterocyst-forming cyanobacterium from a coral reef.</title>
        <authorList>
            <person name="Li H."/>
            <person name="Li R."/>
            <person name="Kang J."/>
            <person name="Hii K.S."/>
            <person name="Mohamed H.F."/>
            <person name="Xu X."/>
            <person name="Luo Z."/>
        </authorList>
    </citation>
    <scope>NUCLEOTIDE SEQUENCE [LARGE SCALE GENOMIC DNA]</scope>
    <source>
        <strain evidence="3 4">TIOX110</strain>
    </source>
</reference>
<organism evidence="3 4">
    <name type="scientific">Okeanomitos corallinicola TIOX110</name>
    <dbReference type="NCBI Taxonomy" id="3133117"/>
    <lineage>
        <taxon>Bacteria</taxon>
        <taxon>Bacillati</taxon>
        <taxon>Cyanobacteriota</taxon>
        <taxon>Cyanophyceae</taxon>
        <taxon>Nostocales</taxon>
        <taxon>Aphanizomenonaceae</taxon>
        <taxon>Okeanomitos</taxon>
    </lineage>
</organism>
<dbReference type="InterPro" id="IPR012334">
    <property type="entry name" value="Pectin_lyas_fold"/>
</dbReference>
<proteinExistence type="predicted"/>
<evidence type="ECO:0000313" key="3">
    <source>
        <dbReference type="EMBL" id="WZB87239.1"/>
    </source>
</evidence>
<dbReference type="RefSeq" id="WP_353930153.1">
    <property type="nucleotide sequence ID" value="NZ_CP150886.1"/>
</dbReference>
<dbReference type="InterPro" id="IPR011050">
    <property type="entry name" value="Pectin_lyase_fold/virulence"/>
</dbReference>
<protein>
    <submittedName>
        <fullName evidence="3">Filamentous hemagglutinin N-terminal domain-containing protein</fullName>
    </submittedName>
</protein>
<feature type="domain" description="Filamentous haemagglutinin FhaB/tRNA nuclease CdiA-like TPS" evidence="2">
    <location>
        <begin position="29"/>
        <end position="140"/>
    </location>
</feature>
<name>A0ABZ2UPN3_9CYAN</name>
<dbReference type="Gene3D" id="2.160.20.10">
    <property type="entry name" value="Single-stranded right-handed beta-helix, Pectin lyase-like"/>
    <property type="match status" value="4"/>
</dbReference>
<dbReference type="Pfam" id="PF05860">
    <property type="entry name" value="TPS"/>
    <property type="match status" value="1"/>
</dbReference>
<evidence type="ECO:0000256" key="1">
    <source>
        <dbReference type="SAM" id="SignalP"/>
    </source>
</evidence>
<evidence type="ECO:0000259" key="2">
    <source>
        <dbReference type="SMART" id="SM00912"/>
    </source>
</evidence>
<dbReference type="EMBL" id="CP150886">
    <property type="protein sequence ID" value="WZB87239.1"/>
    <property type="molecule type" value="Genomic_DNA"/>
</dbReference>
<sequence>MNLRLYLYLLALIISPILAEQTTAQIIPDNTLPNNSQVQNGCTNCEINGGTTRGVNLYHSFQQFSVPTNGQAVFNNSLGIENIITRVTGNSISNIDGLLRTNGTANLFLINPNGIIFGNNAILNIGGSFTATTSASLKFFDGSEFSATNPQAPPLLTVSITPGLQYGSSQAGAEIRNLGNISVGQDLNLITENLFLQGTINAGNDIKFAANSNVQIQDSNITAVGGDIDIDTAQLNLTNTNINTKATIEGGEININVSDATTLNNSSLKMDSIFGEIPGNITINTNKFKLENQSLIGVNQQGTIIIAADTLTLDHQSQITTNTIIGTSGDIEIKNLTYLEINNSEISANTVDGLAGDIIIDASNFIKLDQNSRIASEANGSGDAGFVDIKTNEFTMIGNSEISINSPDDAGFLRLTANNVTLNQEAKIVANAGTNGGEIELLGLTSLHLNNSQISANTIDGTAGDITINASDFVNLENGSRIVSESLGNGFAGFVEIQTGQFTMIGASEINVSSPGDAGFVLLQANTVNLNQKSKIEANSISGIGGNILLLDLKSLQMSNNSEISAFTSTGEAGYIIIDASYFVNLESGSRLVSEAIANGLAGFIEIKTGQFTMTDADININSRDKNAGNLTIVADTVTLDQNAIIKANTLSGISGHIQLLELKSLQISNNSGISAATINGEAGDITINASEFINLDTGATISSGAIDQGEAGFLNITTNKLTMNNGANINVNSKDNIAGDLHISAATISMNENARIEGNTFSGIGGHIQLEDLTSLTLNNSFISTATINGQAGDLDITSDSINLENGSILASEATGSGNAGNINITTGEFTINNQAGIKVRSENNAGGNLSITANTLTLNNQAQINGETSSGIGGNIQLEKLTSLQLSNDSFISASTIDGEAGDVIISANDFINLSSGSRIASEAIGSGDAGFIAITTGQFTINQSLTTVSSPQGEAGFLEITADNLFLNQGKLSAETGVGETGENAIINLFLQDLLLMRNNSNISAQAFNAAQGGNISIDARDGFVVVFPFEDSDINANADRGNGGIIDITTQSIFGTEFRLENTSKSDITASSRFGVNGEVNINTLDVDPAQGILSLPSSLLDISNQIAQGCRKNGQLTNQDNKFTITGRGGLPSTPHDLFTGTNILVDLVEILPNQHHQHNIENDQSGVNNDNSSREIVEAQGWIVDANGNVHLVAKVENVQPQSPVLNPGFCRQN</sequence>
<gene>
    <name evidence="3" type="ORF">WJM97_17905</name>
</gene>
<keyword evidence="1" id="KW-0732">Signal</keyword>
<feature type="chain" id="PRO_5046291652" evidence="1">
    <location>
        <begin position="20"/>
        <end position="1220"/>
    </location>
</feature>
<keyword evidence="4" id="KW-1185">Reference proteome</keyword>
<dbReference type="NCBIfam" id="TIGR01901">
    <property type="entry name" value="adhes_NPXG"/>
    <property type="match status" value="1"/>
</dbReference>
<feature type="signal peptide" evidence="1">
    <location>
        <begin position="1"/>
        <end position="19"/>
    </location>
</feature>
<dbReference type="SUPFAM" id="SSF51126">
    <property type="entry name" value="Pectin lyase-like"/>
    <property type="match status" value="1"/>
</dbReference>